<feature type="chain" id="PRO_5032357609" description="Secreted protein" evidence="1">
    <location>
        <begin position="23"/>
        <end position="110"/>
    </location>
</feature>
<evidence type="ECO:0000256" key="1">
    <source>
        <dbReference type="SAM" id="SignalP"/>
    </source>
</evidence>
<evidence type="ECO:0008006" key="4">
    <source>
        <dbReference type="Google" id="ProtNLM"/>
    </source>
</evidence>
<organism evidence="2 3">
    <name type="scientific">Aquitalea aquatica</name>
    <dbReference type="NCBI Taxonomy" id="3044273"/>
    <lineage>
        <taxon>Bacteria</taxon>
        <taxon>Pseudomonadati</taxon>
        <taxon>Pseudomonadota</taxon>
        <taxon>Betaproteobacteria</taxon>
        <taxon>Neisseriales</taxon>
        <taxon>Chromobacteriaceae</taxon>
        <taxon>Aquitalea</taxon>
    </lineage>
</organism>
<protein>
    <recommendedName>
        <fullName evidence="4">Secreted protein</fullName>
    </recommendedName>
</protein>
<accession>A0A838Y6V4</accession>
<evidence type="ECO:0000313" key="3">
    <source>
        <dbReference type="Proteomes" id="UP000545606"/>
    </source>
</evidence>
<proteinExistence type="predicted"/>
<gene>
    <name evidence="2" type="ORF">H2Z84_12075</name>
</gene>
<dbReference type="RefSeq" id="WP_181836194.1">
    <property type="nucleotide sequence ID" value="NZ_JACERN010000031.1"/>
</dbReference>
<comment type="caution">
    <text evidence="2">The sequence shown here is derived from an EMBL/GenBank/DDBJ whole genome shotgun (WGS) entry which is preliminary data.</text>
</comment>
<feature type="signal peptide" evidence="1">
    <location>
        <begin position="1"/>
        <end position="22"/>
    </location>
</feature>
<dbReference type="EMBL" id="JACERN010000031">
    <property type="protein sequence ID" value="MBA4709112.1"/>
    <property type="molecule type" value="Genomic_DNA"/>
</dbReference>
<dbReference type="AlphaFoldDB" id="A0A838Y6V4"/>
<dbReference type="Proteomes" id="UP000545606">
    <property type="component" value="Unassembled WGS sequence"/>
</dbReference>
<sequence>MLILLLTLVLSLIALGSARVHPSDSDAASHIACATLAGHVISPSRSTLASPSAGQHACQHKLDCKACYSLLALLINQTLLRSGNAQSAPPPLQKPQAIRAEPFWRPPITV</sequence>
<keyword evidence="3" id="KW-1185">Reference proteome</keyword>
<keyword evidence="1" id="KW-0732">Signal</keyword>
<name>A0A838Y6V4_9NEIS</name>
<evidence type="ECO:0000313" key="2">
    <source>
        <dbReference type="EMBL" id="MBA4709112.1"/>
    </source>
</evidence>
<reference evidence="2 3" key="1">
    <citation type="submission" date="2020-07" db="EMBL/GenBank/DDBJ databases">
        <title>Draft genome sequence of violacein-producing bacteria and related species.</title>
        <authorList>
            <person name="Wilson H.S."/>
            <person name="De Leon M.E."/>
        </authorList>
    </citation>
    <scope>NUCLEOTIDE SEQUENCE [LARGE SCALE GENOMIC DNA]</scope>
    <source>
        <strain evidence="2 3">HSC-21Su07</strain>
    </source>
</reference>